<name>A0A0N9NEI0_9ACTN</name>
<dbReference type="Proteomes" id="UP000063789">
    <property type="component" value="Chromosome"/>
</dbReference>
<dbReference type="PATRIC" id="fig|1136941.3.peg.3036"/>
<reference evidence="1 2" key="2">
    <citation type="journal article" date="2017" name="Int. J. Syst. Evol. Microbiol.">
        <title>Gordonia phthalatica sp. nov., a di-n-butyl phthalate-degrading bacterium isolated from activated sludge.</title>
        <authorList>
            <person name="Jin D."/>
            <person name="Kong X."/>
            <person name="Jia M."/>
            <person name="Yu X."/>
            <person name="Wang X."/>
            <person name="Zhuang X."/>
            <person name="Deng Y."/>
            <person name="Bai Z."/>
        </authorList>
    </citation>
    <scope>NUCLEOTIDE SEQUENCE [LARGE SCALE GENOMIC DNA]</scope>
    <source>
        <strain evidence="1 2">QH-11</strain>
    </source>
</reference>
<sequence length="174" mass="17898">MGGREPDRRERGDMMSVRVRALSAAGAIALSVGLVGCADSSADQSATAPPCDGVATSDFGLGNAVHAAVPALAALPVRFSTGDARVKRVADSDSLIVEVHLCAPDASVDETRDAASAVAREVAAAPMLGTDVAQMIVENPPASQRITADPFEPAVFTAAADVDTLRSQWLITER</sequence>
<evidence type="ECO:0000313" key="1">
    <source>
        <dbReference type="EMBL" id="ALG85517.1"/>
    </source>
</evidence>
<organism evidence="1 2">
    <name type="scientific">Gordonia phthalatica</name>
    <dbReference type="NCBI Taxonomy" id="1136941"/>
    <lineage>
        <taxon>Bacteria</taxon>
        <taxon>Bacillati</taxon>
        <taxon>Actinomycetota</taxon>
        <taxon>Actinomycetes</taxon>
        <taxon>Mycobacteriales</taxon>
        <taxon>Gordoniaceae</taxon>
        <taxon>Gordonia</taxon>
    </lineage>
</organism>
<dbReference type="KEGG" id="goq:ACH46_14865"/>
<reference evidence="2" key="1">
    <citation type="submission" date="2015-06" db="EMBL/GenBank/DDBJ databases">
        <title>Complete genome sequence and metabolic analysis of phthalate degradation pathway in Gordonia sp. QH-11.</title>
        <authorList>
            <person name="Jin D."/>
            <person name="Kong X."/>
            <person name="Bai Z."/>
        </authorList>
    </citation>
    <scope>NUCLEOTIDE SEQUENCE [LARGE SCALE GENOMIC DNA]</scope>
    <source>
        <strain evidence="2">QH-11</strain>
    </source>
</reference>
<dbReference type="AlphaFoldDB" id="A0A0N9NEI0"/>
<accession>A0A0N9NEI0</accession>
<keyword evidence="2" id="KW-1185">Reference proteome</keyword>
<evidence type="ECO:0000313" key="2">
    <source>
        <dbReference type="Proteomes" id="UP000063789"/>
    </source>
</evidence>
<dbReference type="EMBL" id="CP011853">
    <property type="protein sequence ID" value="ALG85517.1"/>
    <property type="molecule type" value="Genomic_DNA"/>
</dbReference>
<proteinExistence type="predicted"/>
<gene>
    <name evidence="1" type="ORF">ACH46_14865</name>
</gene>
<protein>
    <submittedName>
        <fullName evidence="1">Uncharacterized protein</fullName>
    </submittedName>
</protein>
<dbReference type="STRING" id="1136941.ACH46_14865"/>